<dbReference type="GO" id="GO:0030515">
    <property type="term" value="F:snoRNA binding"/>
    <property type="evidence" value="ECO:0007669"/>
    <property type="project" value="InterPro"/>
</dbReference>
<feature type="domain" description="U3 small nucleolar RNA-associated protein 6 N-terminal" evidence="8">
    <location>
        <begin position="8"/>
        <end position="86"/>
    </location>
</feature>
<protein>
    <recommendedName>
        <fullName evidence="8">U3 small nucleolar RNA-associated protein 6 N-terminal domain-containing protein</fullName>
    </recommendedName>
</protein>
<dbReference type="InterPro" id="IPR011990">
    <property type="entry name" value="TPR-like_helical_dom_sf"/>
</dbReference>
<feature type="compositionally biased region" description="Low complexity" evidence="7">
    <location>
        <begin position="164"/>
        <end position="180"/>
    </location>
</feature>
<evidence type="ECO:0000256" key="3">
    <source>
        <dbReference type="ARBA" id="ARBA00022552"/>
    </source>
</evidence>
<dbReference type="InterPro" id="IPR003107">
    <property type="entry name" value="HAT"/>
</dbReference>
<comment type="caution">
    <text evidence="9">The sequence shown here is derived from an EMBL/GenBank/DDBJ whole genome shotgun (WGS) entry which is preliminary data.</text>
</comment>
<evidence type="ECO:0000256" key="1">
    <source>
        <dbReference type="ARBA" id="ARBA00004604"/>
    </source>
</evidence>
<dbReference type="InterPro" id="IPR055347">
    <property type="entry name" value="UTP6_N"/>
</dbReference>
<evidence type="ECO:0000256" key="5">
    <source>
        <dbReference type="ARBA" id="ARBA00023242"/>
    </source>
</evidence>
<proteinExistence type="inferred from homology"/>
<dbReference type="Pfam" id="PF08640">
    <property type="entry name" value="U3_assoc_6"/>
    <property type="match status" value="1"/>
</dbReference>
<dbReference type="GO" id="GO:0000462">
    <property type="term" value="P:maturation of SSU-rRNA from tricistronic rRNA transcript (SSU-rRNA, 5.8S rRNA, LSU-rRNA)"/>
    <property type="evidence" value="ECO:0007669"/>
    <property type="project" value="InterPro"/>
</dbReference>
<feature type="compositionally biased region" description="Basic and acidic residues" evidence="7">
    <location>
        <begin position="716"/>
        <end position="729"/>
    </location>
</feature>
<dbReference type="Gene3D" id="1.25.40.10">
    <property type="entry name" value="Tetratricopeptide repeat domain"/>
    <property type="match status" value="1"/>
</dbReference>
<comment type="similarity">
    <text evidence="2">Belongs to the UTP6 family.</text>
</comment>
<name>A0A4Q1BV59_TREME</name>
<sequence length="747" mass="85268">MDKVQYQLESTLPELKDLHEKGLFSKNEIDEITRRRTTFETALIRRKTRKEDYFRYAEYEINLEVLRRIRWKRLSENPPPPSISTYSLPRRTLYILKRATVKFPSDLAVWLAYIEYASREGMRKVVAKGLNNALQQHPLSPTLYLLSSYHHLHPNSPFPSATLSNTPTSSSDPNDPTSSSFSLEGVSQARTTLLLGLRLLPQSRELWREYIKLELGWVEALRRRWKLLGLKDAPTSSTNIDDSALVGGEGAFGPEGEDARKAILNGQLVVHALTSALEAIPANTKHGREGDGISFRNSLLDMLRIYPSPLRNKALEVVYEQLGRVSDGSGELAARARMMVITSPLFDRPYDSVQNELEGVELVEALGKVGKEVLNETKKRKGATSWLAVSGDWVIEQIKEHLQETELRTFFLSILSHLTKPSLRPPASLLSQHLDLMLDPSSLTHPNDINNDTTSFGAIVKNHTDNRSLLPPEELLQLSRTYASIHASDASLQRRHIALETSHGSDPSIIRKACREAIKCISAPTVSGTEASIKVQNDVYSVYAQWLLWEQSVLPSHEFQHLLKKVFRDTMRLSHLPLVHHHLLCDRLVAAFEDETRERWGGDDYMSVFNHAVNTYRPRSEYFVLALSKIHKVSKKTDNQVMRDLQTVYEAYRGWCKTDEQRVEATLTYVRIMLAREKAREANEEYERAKREVKEGQRERLEVSWVKLLEGVGKEKEGDEIMEVDREEGSNQESEMGEESEQDLYED</sequence>
<organism evidence="9 10">
    <name type="scientific">Tremella mesenterica</name>
    <name type="common">Jelly fungus</name>
    <dbReference type="NCBI Taxonomy" id="5217"/>
    <lineage>
        <taxon>Eukaryota</taxon>
        <taxon>Fungi</taxon>
        <taxon>Dikarya</taxon>
        <taxon>Basidiomycota</taxon>
        <taxon>Agaricomycotina</taxon>
        <taxon>Tremellomycetes</taxon>
        <taxon>Tremellales</taxon>
        <taxon>Tremellaceae</taxon>
        <taxon>Tremella</taxon>
    </lineage>
</organism>
<keyword evidence="5" id="KW-0539">Nucleus</keyword>
<dbReference type="VEuPathDB" id="FungiDB:TREMEDRAFT_29550"/>
<feature type="region of interest" description="Disordered" evidence="7">
    <location>
        <begin position="157"/>
        <end position="183"/>
    </location>
</feature>
<gene>
    <name evidence="9" type="ORF">M231_00750</name>
</gene>
<evidence type="ECO:0000256" key="6">
    <source>
        <dbReference type="SAM" id="Coils"/>
    </source>
</evidence>
<dbReference type="Proteomes" id="UP000289152">
    <property type="component" value="Unassembled WGS sequence"/>
</dbReference>
<evidence type="ECO:0000259" key="8">
    <source>
        <dbReference type="Pfam" id="PF08640"/>
    </source>
</evidence>
<keyword evidence="10" id="KW-1185">Reference proteome</keyword>
<feature type="region of interest" description="Disordered" evidence="7">
    <location>
        <begin position="716"/>
        <end position="747"/>
    </location>
</feature>
<dbReference type="EMBL" id="SDIL01000004">
    <property type="protein sequence ID" value="RXK42029.1"/>
    <property type="molecule type" value="Genomic_DNA"/>
</dbReference>
<evidence type="ECO:0000313" key="10">
    <source>
        <dbReference type="Proteomes" id="UP000289152"/>
    </source>
</evidence>
<reference evidence="9 10" key="1">
    <citation type="submission" date="2016-06" db="EMBL/GenBank/DDBJ databases">
        <title>Evolution of pathogenesis and genome organization in the Tremellales.</title>
        <authorList>
            <person name="Cuomo C."/>
            <person name="Litvintseva A."/>
            <person name="Heitman J."/>
            <person name="Chen Y."/>
            <person name="Sun S."/>
            <person name="Springer D."/>
            <person name="Dromer F."/>
            <person name="Young S."/>
            <person name="Zeng Q."/>
            <person name="Chapman S."/>
            <person name="Gujja S."/>
            <person name="Saif S."/>
            <person name="Birren B."/>
        </authorList>
    </citation>
    <scope>NUCLEOTIDE SEQUENCE [LARGE SCALE GENOMIC DNA]</scope>
    <source>
        <strain evidence="9 10">ATCC 28783</strain>
    </source>
</reference>
<dbReference type="PANTHER" id="PTHR23271:SF1">
    <property type="entry name" value="U3 SMALL NUCLEOLAR RNA-ASSOCIATED PROTEIN 6 HOMOLOG"/>
    <property type="match status" value="1"/>
</dbReference>
<dbReference type="GO" id="GO:0032040">
    <property type="term" value="C:small-subunit processome"/>
    <property type="evidence" value="ECO:0007669"/>
    <property type="project" value="TreeGrafter"/>
</dbReference>
<evidence type="ECO:0000313" key="9">
    <source>
        <dbReference type="EMBL" id="RXK42029.1"/>
    </source>
</evidence>
<dbReference type="PANTHER" id="PTHR23271">
    <property type="entry name" value="HEPATOCELLULAR CARCINOMA-ASSOCIATED ANTIGEN 66"/>
    <property type="match status" value="1"/>
</dbReference>
<keyword evidence="4" id="KW-0677">Repeat</keyword>
<feature type="coiled-coil region" evidence="6">
    <location>
        <begin position="672"/>
        <end position="699"/>
    </location>
</feature>
<dbReference type="OrthoDB" id="28112at2759"/>
<dbReference type="GO" id="GO:0034388">
    <property type="term" value="C:Pwp2p-containing subcomplex of 90S preribosome"/>
    <property type="evidence" value="ECO:0007669"/>
    <property type="project" value="TreeGrafter"/>
</dbReference>
<dbReference type="AlphaFoldDB" id="A0A4Q1BV59"/>
<dbReference type="InParanoid" id="A0A4Q1BV59"/>
<dbReference type="STRING" id="5217.A0A4Q1BV59"/>
<dbReference type="InterPro" id="IPR013949">
    <property type="entry name" value="Utp6"/>
</dbReference>
<keyword evidence="3" id="KW-0698">rRNA processing</keyword>
<accession>A0A4Q1BV59</accession>
<evidence type="ECO:0000256" key="4">
    <source>
        <dbReference type="ARBA" id="ARBA00022737"/>
    </source>
</evidence>
<comment type="subcellular location">
    <subcellularLocation>
        <location evidence="1">Nucleus</location>
        <location evidence="1">Nucleolus</location>
    </subcellularLocation>
</comment>
<feature type="compositionally biased region" description="Acidic residues" evidence="7">
    <location>
        <begin position="735"/>
        <end position="747"/>
    </location>
</feature>
<keyword evidence="6" id="KW-0175">Coiled coil</keyword>
<evidence type="ECO:0000256" key="2">
    <source>
        <dbReference type="ARBA" id="ARBA00010734"/>
    </source>
</evidence>
<dbReference type="SMART" id="SM00386">
    <property type="entry name" value="HAT"/>
    <property type="match status" value="3"/>
</dbReference>
<evidence type="ECO:0000256" key="7">
    <source>
        <dbReference type="SAM" id="MobiDB-lite"/>
    </source>
</evidence>